<protein>
    <submittedName>
        <fullName evidence="1">Uncharacterized protein</fullName>
    </submittedName>
</protein>
<reference evidence="1 2" key="1">
    <citation type="submission" date="2009-01" db="EMBL/GenBank/DDBJ databases">
        <title>Complete sequence of chromosome of Methylobacterium nodulans ORS 2060.</title>
        <authorList>
            <consortium name="US DOE Joint Genome Institute"/>
            <person name="Lucas S."/>
            <person name="Copeland A."/>
            <person name="Lapidus A."/>
            <person name="Glavina del Rio T."/>
            <person name="Dalin E."/>
            <person name="Tice H."/>
            <person name="Bruce D."/>
            <person name="Goodwin L."/>
            <person name="Pitluck S."/>
            <person name="Sims D."/>
            <person name="Brettin T."/>
            <person name="Detter J.C."/>
            <person name="Han C."/>
            <person name="Larimer F."/>
            <person name="Land M."/>
            <person name="Hauser L."/>
            <person name="Kyrpides N."/>
            <person name="Ivanova N."/>
            <person name="Marx C.J."/>
            <person name="Richardson P."/>
        </authorList>
    </citation>
    <scope>NUCLEOTIDE SEQUENCE [LARGE SCALE GENOMIC DNA]</scope>
    <source>
        <strain evidence="2">LMG 21967 / CNCM I-2342 / ORS 2060</strain>
    </source>
</reference>
<dbReference type="EMBL" id="CP001349">
    <property type="protein sequence ID" value="ACL61401.1"/>
    <property type="molecule type" value="Genomic_DNA"/>
</dbReference>
<proteinExistence type="predicted"/>
<sequence length="70" mass="7803">MSIDTRPAEAVTAYLHKYGATALRAFHDPGAAVLSAERPDGTASPFQRWSMPLTFDRPDGPCARLHRRRH</sequence>
<organism evidence="1 2">
    <name type="scientific">Methylobacterium nodulans (strain LMG 21967 / CNCM I-2342 / ORS 2060)</name>
    <dbReference type="NCBI Taxonomy" id="460265"/>
    <lineage>
        <taxon>Bacteria</taxon>
        <taxon>Pseudomonadati</taxon>
        <taxon>Pseudomonadota</taxon>
        <taxon>Alphaproteobacteria</taxon>
        <taxon>Hyphomicrobiales</taxon>
        <taxon>Methylobacteriaceae</taxon>
        <taxon>Methylobacterium</taxon>
    </lineage>
</organism>
<dbReference type="Proteomes" id="UP000008207">
    <property type="component" value="Chromosome"/>
</dbReference>
<dbReference type="STRING" id="460265.Mnod_6634"/>
<gene>
    <name evidence="1" type="ordered locus">Mnod_6634</name>
</gene>
<accession>B8IEQ8</accession>
<keyword evidence="2" id="KW-1185">Reference proteome</keyword>
<dbReference type="AlphaFoldDB" id="B8IEQ8"/>
<dbReference type="HOGENOM" id="CLU_2753252_0_0_5"/>
<dbReference type="KEGG" id="mno:Mnod_6634"/>
<name>B8IEQ8_METNO</name>
<evidence type="ECO:0000313" key="2">
    <source>
        <dbReference type="Proteomes" id="UP000008207"/>
    </source>
</evidence>
<evidence type="ECO:0000313" key="1">
    <source>
        <dbReference type="EMBL" id="ACL61401.1"/>
    </source>
</evidence>